<dbReference type="EMBL" id="CP003360">
    <property type="protein sequence ID" value="AFM23486.1"/>
    <property type="molecule type" value="Genomic_DNA"/>
</dbReference>
<reference evidence="3" key="1">
    <citation type="submission" date="2012-06" db="EMBL/GenBank/DDBJ databases">
        <title>Complete sequence of chromosome of Desulfomonile tiedjei DSM 6799.</title>
        <authorList>
            <person name="Lucas S."/>
            <person name="Copeland A."/>
            <person name="Lapidus A."/>
            <person name="Glavina del Rio T."/>
            <person name="Dalin E."/>
            <person name="Tice H."/>
            <person name="Bruce D."/>
            <person name="Goodwin L."/>
            <person name="Pitluck S."/>
            <person name="Peters L."/>
            <person name="Ovchinnikova G."/>
            <person name="Zeytun A."/>
            <person name="Lu M."/>
            <person name="Kyrpides N."/>
            <person name="Mavromatis K."/>
            <person name="Ivanova N."/>
            <person name="Brettin T."/>
            <person name="Detter J.C."/>
            <person name="Han C."/>
            <person name="Larimer F."/>
            <person name="Land M."/>
            <person name="Hauser L."/>
            <person name="Markowitz V."/>
            <person name="Cheng J.-F."/>
            <person name="Hugenholtz P."/>
            <person name="Woyke T."/>
            <person name="Wu D."/>
            <person name="Spring S."/>
            <person name="Schroeder M."/>
            <person name="Brambilla E."/>
            <person name="Klenk H.-P."/>
            <person name="Eisen J.A."/>
        </authorList>
    </citation>
    <scope>NUCLEOTIDE SEQUENCE [LARGE SCALE GENOMIC DNA]</scope>
    <source>
        <strain evidence="3">ATCC 49306 / DSM 6799 / DCB-1</strain>
    </source>
</reference>
<evidence type="ECO:0000256" key="1">
    <source>
        <dbReference type="SAM" id="SignalP"/>
    </source>
</evidence>
<dbReference type="KEGG" id="dti:Desti_0761"/>
<keyword evidence="3" id="KW-1185">Reference proteome</keyword>
<dbReference type="HOGENOM" id="CLU_2648631_0_0_7"/>
<dbReference type="AlphaFoldDB" id="I4C1P5"/>
<dbReference type="RefSeq" id="WP_014808642.1">
    <property type="nucleotide sequence ID" value="NC_018025.1"/>
</dbReference>
<feature type="chain" id="PRO_5003686880" description="Secreted protein" evidence="1">
    <location>
        <begin position="23"/>
        <end position="76"/>
    </location>
</feature>
<evidence type="ECO:0000313" key="3">
    <source>
        <dbReference type="Proteomes" id="UP000006055"/>
    </source>
</evidence>
<organism evidence="2 3">
    <name type="scientific">Desulfomonile tiedjei (strain ATCC 49306 / DSM 6799 / DCB-1)</name>
    <dbReference type="NCBI Taxonomy" id="706587"/>
    <lineage>
        <taxon>Bacteria</taxon>
        <taxon>Pseudomonadati</taxon>
        <taxon>Thermodesulfobacteriota</taxon>
        <taxon>Desulfomonilia</taxon>
        <taxon>Desulfomonilales</taxon>
        <taxon>Desulfomonilaceae</taxon>
        <taxon>Desulfomonile</taxon>
    </lineage>
</organism>
<accession>I4C1P5</accession>
<name>I4C1P5_DESTA</name>
<evidence type="ECO:0000313" key="2">
    <source>
        <dbReference type="EMBL" id="AFM23486.1"/>
    </source>
</evidence>
<sequence length="76" mass="8916">MKKCIVFGIAIVLGLMFSVDQAQSRGNQRATINQKWRQMEDEQEKQDRAWRRIERSTEMKKKDINGTKVFCPDAAR</sequence>
<proteinExistence type="predicted"/>
<gene>
    <name evidence="2" type="ordered locus">Desti_0761</name>
</gene>
<feature type="signal peptide" evidence="1">
    <location>
        <begin position="1"/>
        <end position="22"/>
    </location>
</feature>
<keyword evidence="1" id="KW-0732">Signal</keyword>
<protein>
    <recommendedName>
        <fullName evidence="4">Secreted protein</fullName>
    </recommendedName>
</protein>
<dbReference type="Proteomes" id="UP000006055">
    <property type="component" value="Chromosome"/>
</dbReference>
<evidence type="ECO:0008006" key="4">
    <source>
        <dbReference type="Google" id="ProtNLM"/>
    </source>
</evidence>